<feature type="region of interest" description="Disordered" evidence="8">
    <location>
        <begin position="72"/>
        <end position="116"/>
    </location>
</feature>
<dbReference type="Proteomes" id="UP001221898">
    <property type="component" value="Unassembled WGS sequence"/>
</dbReference>
<feature type="domain" description="Gastrin/cholecystokinin peptide hormone" evidence="9">
    <location>
        <begin position="54"/>
        <end position="180"/>
    </location>
</feature>
<comment type="subcellular location">
    <subcellularLocation>
        <location evidence="1 7">Secreted</location>
    </subcellularLocation>
</comment>
<dbReference type="PANTHER" id="PTHR10786">
    <property type="entry name" value="CHOLECYSTOKININ"/>
    <property type="match status" value="1"/>
</dbReference>
<dbReference type="GO" id="GO:0030424">
    <property type="term" value="C:axon"/>
    <property type="evidence" value="ECO:0007669"/>
    <property type="project" value="TreeGrafter"/>
</dbReference>
<evidence type="ECO:0000256" key="8">
    <source>
        <dbReference type="SAM" id="MobiDB-lite"/>
    </source>
</evidence>
<evidence type="ECO:0000256" key="2">
    <source>
        <dbReference type="ARBA" id="ARBA00006273"/>
    </source>
</evidence>
<dbReference type="GO" id="GO:0005615">
    <property type="term" value="C:extracellular space"/>
    <property type="evidence" value="ECO:0007669"/>
    <property type="project" value="TreeGrafter"/>
</dbReference>
<evidence type="ECO:0000313" key="10">
    <source>
        <dbReference type="EMBL" id="KAJ8415715.1"/>
    </source>
</evidence>
<dbReference type="InterPro" id="IPR013152">
    <property type="entry name" value="Gastrin/cholecystokinin_CS"/>
</dbReference>
<dbReference type="GO" id="GO:0005184">
    <property type="term" value="F:neuropeptide hormone activity"/>
    <property type="evidence" value="ECO:0007669"/>
    <property type="project" value="InterPro"/>
</dbReference>
<protein>
    <recommendedName>
        <fullName evidence="9">Gastrin/cholecystokinin peptide hormone domain-containing protein</fullName>
    </recommendedName>
</protein>
<evidence type="ECO:0000256" key="6">
    <source>
        <dbReference type="ARBA" id="ARBA00022815"/>
    </source>
</evidence>
<dbReference type="InterPro" id="IPR015499">
    <property type="entry name" value="CCK-like"/>
</dbReference>
<keyword evidence="11" id="KW-1185">Reference proteome</keyword>
<evidence type="ECO:0000256" key="5">
    <source>
        <dbReference type="ARBA" id="ARBA00022685"/>
    </source>
</evidence>
<comment type="caution">
    <text evidence="10">The sequence shown here is derived from an EMBL/GenBank/DDBJ whole genome shotgun (WGS) entry which is preliminary data.</text>
</comment>
<dbReference type="GO" id="GO:0007586">
    <property type="term" value="P:digestion"/>
    <property type="evidence" value="ECO:0007669"/>
    <property type="project" value="InterPro"/>
</dbReference>
<gene>
    <name evidence="10" type="ORF">AAFF_G00402720</name>
</gene>
<feature type="compositionally biased region" description="Polar residues" evidence="8">
    <location>
        <begin position="99"/>
        <end position="110"/>
    </location>
</feature>
<proteinExistence type="inferred from homology"/>
<dbReference type="PROSITE" id="PS00259">
    <property type="entry name" value="GASTRIN"/>
    <property type="match status" value="1"/>
</dbReference>
<evidence type="ECO:0000256" key="7">
    <source>
        <dbReference type="RuleBase" id="RU004362"/>
    </source>
</evidence>
<dbReference type="AlphaFoldDB" id="A0AAD7T7D0"/>
<dbReference type="EMBL" id="JAINUG010000008">
    <property type="protein sequence ID" value="KAJ8415715.1"/>
    <property type="molecule type" value="Genomic_DNA"/>
</dbReference>
<keyword evidence="4" id="KW-0765">Sulfation</keyword>
<organism evidence="10 11">
    <name type="scientific">Aldrovandia affinis</name>
    <dbReference type="NCBI Taxonomy" id="143900"/>
    <lineage>
        <taxon>Eukaryota</taxon>
        <taxon>Metazoa</taxon>
        <taxon>Chordata</taxon>
        <taxon>Craniata</taxon>
        <taxon>Vertebrata</taxon>
        <taxon>Euteleostomi</taxon>
        <taxon>Actinopterygii</taxon>
        <taxon>Neopterygii</taxon>
        <taxon>Teleostei</taxon>
        <taxon>Notacanthiformes</taxon>
        <taxon>Halosauridae</taxon>
        <taxon>Aldrovandia</taxon>
    </lineage>
</organism>
<comment type="similarity">
    <text evidence="2 7">Belongs to the gastrin/cholecystokinin family.</text>
</comment>
<keyword evidence="5" id="KW-0165">Cleavage on pair of basic residues</keyword>
<keyword evidence="3" id="KW-0964">Secreted</keyword>
<dbReference type="SMART" id="SM00029">
    <property type="entry name" value="GASTRIN"/>
    <property type="match status" value="1"/>
</dbReference>
<evidence type="ECO:0000313" key="11">
    <source>
        <dbReference type="Proteomes" id="UP001221898"/>
    </source>
</evidence>
<dbReference type="InterPro" id="IPR001651">
    <property type="entry name" value="Gastrin/CCK"/>
</dbReference>
<accession>A0AAD7T7D0</accession>
<keyword evidence="6" id="KW-0027">Amidation</keyword>
<evidence type="ECO:0000256" key="3">
    <source>
        <dbReference type="ARBA" id="ARBA00022525"/>
    </source>
</evidence>
<dbReference type="PANTHER" id="PTHR10786:SF0">
    <property type="entry name" value="CHOLECYSTOKININ"/>
    <property type="match status" value="1"/>
</dbReference>
<sequence length="180" mass="19457">MNAICAQGFDHQDLSSQGQPDTALRSFPSTVHLAHSSPALLSVEVKVQAAVMNSGICVCVLLAALSTSCLGRPSSNTQDEGGAVPPQVDTDLSEHVRQSRSTPLSGQQIPLSKADEDVDPRASLNELLAKLISRKGNIRRNSTMNSRASGLSANHRMKDRDYLGWMDFGRRSAEEYEYAS</sequence>
<evidence type="ECO:0000256" key="4">
    <source>
        <dbReference type="ARBA" id="ARBA00022641"/>
    </source>
</evidence>
<evidence type="ECO:0000259" key="9">
    <source>
        <dbReference type="Pfam" id="PF00918"/>
    </source>
</evidence>
<name>A0AAD7T7D0_9TELE</name>
<evidence type="ECO:0000256" key="1">
    <source>
        <dbReference type="ARBA" id="ARBA00004613"/>
    </source>
</evidence>
<reference evidence="10" key="1">
    <citation type="journal article" date="2023" name="Science">
        <title>Genome structures resolve the early diversification of teleost fishes.</title>
        <authorList>
            <person name="Parey E."/>
            <person name="Louis A."/>
            <person name="Montfort J."/>
            <person name="Bouchez O."/>
            <person name="Roques C."/>
            <person name="Iampietro C."/>
            <person name="Lluch J."/>
            <person name="Castinel A."/>
            <person name="Donnadieu C."/>
            <person name="Desvignes T."/>
            <person name="Floi Bucao C."/>
            <person name="Jouanno E."/>
            <person name="Wen M."/>
            <person name="Mejri S."/>
            <person name="Dirks R."/>
            <person name="Jansen H."/>
            <person name="Henkel C."/>
            <person name="Chen W.J."/>
            <person name="Zahm M."/>
            <person name="Cabau C."/>
            <person name="Klopp C."/>
            <person name="Thompson A.W."/>
            <person name="Robinson-Rechavi M."/>
            <person name="Braasch I."/>
            <person name="Lecointre G."/>
            <person name="Bobe J."/>
            <person name="Postlethwait J.H."/>
            <person name="Berthelot C."/>
            <person name="Roest Crollius H."/>
            <person name="Guiguen Y."/>
        </authorList>
    </citation>
    <scope>NUCLEOTIDE SEQUENCE</scope>
    <source>
        <strain evidence="10">NC1722</strain>
    </source>
</reference>
<dbReference type="Pfam" id="PF00918">
    <property type="entry name" value="Gastrin"/>
    <property type="match status" value="1"/>
</dbReference>